<feature type="domain" description="Spermatogenesis-associated protein 20-like TRX" evidence="2">
    <location>
        <begin position="24"/>
        <end position="184"/>
    </location>
</feature>
<protein>
    <recommendedName>
        <fullName evidence="2">Spermatogenesis-associated protein 20-like TRX domain-containing protein</fullName>
    </recommendedName>
</protein>
<evidence type="ECO:0000259" key="2">
    <source>
        <dbReference type="Pfam" id="PF03190"/>
    </source>
</evidence>
<dbReference type="EMBL" id="NAAD01000004">
    <property type="protein sequence ID" value="ORJ62081.1"/>
    <property type="molecule type" value="Genomic_DNA"/>
</dbReference>
<dbReference type="InterPro" id="IPR024705">
    <property type="entry name" value="Ssp411"/>
</dbReference>
<dbReference type="GO" id="GO:0005975">
    <property type="term" value="P:carbohydrate metabolic process"/>
    <property type="evidence" value="ECO:0007669"/>
    <property type="project" value="InterPro"/>
</dbReference>
<dbReference type="SUPFAM" id="SSF48208">
    <property type="entry name" value="Six-hairpin glycosidases"/>
    <property type="match status" value="1"/>
</dbReference>
<dbReference type="RefSeq" id="WP_085009635.1">
    <property type="nucleotide sequence ID" value="NZ_NAAD01000004.1"/>
</dbReference>
<dbReference type="InterPro" id="IPR008928">
    <property type="entry name" value="6-hairpin_glycosidase_sf"/>
</dbReference>
<gene>
    <name evidence="3" type="ORF">B5V00_04840</name>
</gene>
<accession>A0A1X0YA55</accession>
<dbReference type="InterPro" id="IPR012341">
    <property type="entry name" value="6hp_glycosidase-like_sf"/>
</dbReference>
<feature type="signal peptide" evidence="1">
    <location>
        <begin position="1"/>
        <end position="20"/>
    </location>
</feature>
<dbReference type="InterPro" id="IPR036249">
    <property type="entry name" value="Thioredoxin-like_sf"/>
</dbReference>
<keyword evidence="1" id="KW-0732">Signal</keyword>
<evidence type="ECO:0000256" key="1">
    <source>
        <dbReference type="SAM" id="SignalP"/>
    </source>
</evidence>
<dbReference type="Gene3D" id="3.40.30.10">
    <property type="entry name" value="Glutaredoxin"/>
    <property type="match status" value="1"/>
</dbReference>
<name>A0A1X0YA55_9BACT</name>
<evidence type="ECO:0000313" key="3">
    <source>
        <dbReference type="EMBL" id="ORJ62081.1"/>
    </source>
</evidence>
<sequence>MRRFLLCLLCGLLLPGPLSAATGNHLIGQKSPYLQQHAHNPVDWYPWGEEAFERARRENKLIFLSIGYSTCHWCHVMAHESFEDQQVAALLNADFVAIKVDREERPDIDQVYMQVAVALTGSGGWPLTVILTPEKVPVYAGTYFPKESRYGRLGLLELLPQIAARWQQYPEHIRDSGRQLLERLNRPRGTAATDLGAELFERADTRFKSSFDARYGGFGQAPKFPRPHGLTYLLRRYRQSGDERLLDIVTTTLDAMRRGGIYDQLGGGFHRYSTDREWLVPHFEKMLYDQAGLALAYLEAWQVTGRQRYADTVREILDYLRRDMRDSEGGFYAAEDADSEGVEGKFYLWRLAEVKKVLGAEDAVLFAAAYGVAPEGNFAADIRGEQPGMNILHLVRSLPSLAVEYKMTEAQLRARLAADRAEMLAARDRRVRPQRDDKVLSAWNGLVISAFARAGRVLDAPVYLRTAQRTADFIHQRMRDRQGRLLRRWREGDAAIPAFAEDYAFLARGLLDLYRADFDPRRLRQATALAQQLLDRFSAAGGGFYDTADDAEQLVSRPQSLFDGALPSANSVALEVLARLYLLTGDDHWERPARKLLARFSAEVSDSPTRYAQLLQGAMLLLQPTRQVVLVGPPEADTTGQLLDILQHRYLPETSLLLLPPGQSALLADLAPHSAGMRMLGGRPTVYICRDFSCQKPLTDPAEVAARLAKPPVASRP</sequence>
<feature type="chain" id="PRO_5013366753" description="Spermatogenesis-associated protein 20-like TRX domain-containing protein" evidence="1">
    <location>
        <begin position="21"/>
        <end position="717"/>
    </location>
</feature>
<reference evidence="3 4" key="1">
    <citation type="submission" date="2017-03" db="EMBL/GenBank/DDBJ databases">
        <title>Genome sequence of Geothermobacter sp. EPR-M, Deep-Sea Iron Reducer.</title>
        <authorList>
            <person name="Tully B."/>
            <person name="Savalia P."/>
            <person name="Abuyen K."/>
            <person name="Baughan C."/>
            <person name="Romero E."/>
            <person name="Ronkowski C."/>
            <person name="Torres B."/>
            <person name="Tremblay J."/>
            <person name="Trujillo A."/>
            <person name="Tyler M."/>
            <person name="Perez-Rodriguez I."/>
            <person name="Amend J."/>
        </authorList>
    </citation>
    <scope>NUCLEOTIDE SEQUENCE [LARGE SCALE GENOMIC DNA]</scope>
    <source>
        <strain evidence="3 4">EPR-M</strain>
    </source>
</reference>
<dbReference type="STRING" id="1969733.B5V00_04840"/>
<keyword evidence="4" id="KW-1185">Reference proteome</keyword>
<evidence type="ECO:0000313" key="4">
    <source>
        <dbReference type="Proteomes" id="UP000193136"/>
    </source>
</evidence>
<dbReference type="CDD" id="cd02955">
    <property type="entry name" value="SSP411"/>
    <property type="match status" value="1"/>
</dbReference>
<dbReference type="OrthoDB" id="9762614at2"/>
<proteinExistence type="predicted"/>
<dbReference type="AlphaFoldDB" id="A0A1X0YA55"/>
<dbReference type="InterPro" id="IPR004879">
    <property type="entry name" value="Ssp411-like_TRX"/>
</dbReference>
<dbReference type="Gene3D" id="1.50.10.10">
    <property type="match status" value="2"/>
</dbReference>
<dbReference type="SUPFAM" id="SSF52833">
    <property type="entry name" value="Thioredoxin-like"/>
    <property type="match status" value="1"/>
</dbReference>
<dbReference type="PANTHER" id="PTHR42899:SF1">
    <property type="entry name" value="SPERMATOGENESIS-ASSOCIATED PROTEIN 20"/>
    <property type="match status" value="1"/>
</dbReference>
<dbReference type="PIRSF" id="PIRSF006402">
    <property type="entry name" value="UCP006402_thioredoxin"/>
    <property type="match status" value="1"/>
</dbReference>
<comment type="caution">
    <text evidence="3">The sequence shown here is derived from an EMBL/GenBank/DDBJ whole genome shotgun (WGS) entry which is preliminary data.</text>
</comment>
<organism evidence="3 4">
    <name type="scientific">Geothermobacter hydrogeniphilus</name>
    <dbReference type="NCBI Taxonomy" id="1969733"/>
    <lineage>
        <taxon>Bacteria</taxon>
        <taxon>Pseudomonadati</taxon>
        <taxon>Thermodesulfobacteriota</taxon>
        <taxon>Desulfuromonadia</taxon>
        <taxon>Desulfuromonadales</taxon>
        <taxon>Geothermobacteraceae</taxon>
        <taxon>Geothermobacter</taxon>
    </lineage>
</organism>
<dbReference type="Pfam" id="PF03190">
    <property type="entry name" value="Thioredox_DsbH"/>
    <property type="match status" value="1"/>
</dbReference>
<dbReference type="PANTHER" id="PTHR42899">
    <property type="entry name" value="SPERMATOGENESIS-ASSOCIATED PROTEIN 20"/>
    <property type="match status" value="1"/>
</dbReference>
<dbReference type="Proteomes" id="UP000193136">
    <property type="component" value="Unassembled WGS sequence"/>
</dbReference>